<dbReference type="RefSeq" id="WP_161820309.1">
    <property type="nucleotide sequence ID" value="NZ_JAACJS010000015.1"/>
</dbReference>
<reference evidence="2 3" key="1">
    <citation type="submission" date="2020-01" db="EMBL/GenBank/DDBJ databases">
        <title>Genome analysis.</title>
        <authorList>
            <person name="Wu S."/>
            <person name="Wang G."/>
        </authorList>
    </citation>
    <scope>NUCLEOTIDE SEQUENCE [LARGE SCALE GENOMIC DNA]</scope>
    <source>
        <strain evidence="2 3">SYL130</strain>
    </source>
</reference>
<name>A0ABW9ZY11_9BACT</name>
<sequence length="219" mass="25224">MRLFQTATLIAILFFTGCTAARIDNSWTAAPLPPANYQKILVLGIVNEPGKAVRQSLEGYIFERIKKLGYVSACSCDEYGEKPFEELTEEEALLMLKRSGIDAVLTVTLLDKKRERFYSPQKIYHSPYAAYQERFWSYYSALRKRVYKPGYHPSDTRCFWETSLFRLDGRIQLVYSAQSRSFGPDNLGALLYEYSAIFIQEMQAQKILMDHTAPKKPAR</sequence>
<evidence type="ECO:0000313" key="2">
    <source>
        <dbReference type="EMBL" id="NCI52051.1"/>
    </source>
</evidence>
<evidence type="ECO:0000313" key="3">
    <source>
        <dbReference type="Proteomes" id="UP000753802"/>
    </source>
</evidence>
<gene>
    <name evidence="2" type="ORF">GWC95_19155</name>
</gene>
<evidence type="ECO:0000256" key="1">
    <source>
        <dbReference type="SAM" id="SignalP"/>
    </source>
</evidence>
<dbReference type="PROSITE" id="PS51257">
    <property type="entry name" value="PROKAR_LIPOPROTEIN"/>
    <property type="match status" value="1"/>
</dbReference>
<feature type="signal peptide" evidence="1">
    <location>
        <begin position="1"/>
        <end position="20"/>
    </location>
</feature>
<comment type="caution">
    <text evidence="2">The sequence shown here is derived from an EMBL/GenBank/DDBJ whole genome shotgun (WGS) entry which is preliminary data.</text>
</comment>
<protein>
    <recommendedName>
        <fullName evidence="4">Lipoprotein</fullName>
    </recommendedName>
</protein>
<evidence type="ECO:0008006" key="4">
    <source>
        <dbReference type="Google" id="ProtNLM"/>
    </source>
</evidence>
<feature type="chain" id="PRO_5046560639" description="Lipoprotein" evidence="1">
    <location>
        <begin position="21"/>
        <end position="219"/>
    </location>
</feature>
<dbReference type="Proteomes" id="UP000753802">
    <property type="component" value="Unassembled WGS sequence"/>
</dbReference>
<dbReference type="EMBL" id="JAACJS010000015">
    <property type="protein sequence ID" value="NCI52051.1"/>
    <property type="molecule type" value="Genomic_DNA"/>
</dbReference>
<organism evidence="2 3">
    <name type="scientific">Sediminibacterium roseum</name>
    <dbReference type="NCBI Taxonomy" id="1978412"/>
    <lineage>
        <taxon>Bacteria</taxon>
        <taxon>Pseudomonadati</taxon>
        <taxon>Bacteroidota</taxon>
        <taxon>Chitinophagia</taxon>
        <taxon>Chitinophagales</taxon>
        <taxon>Chitinophagaceae</taxon>
        <taxon>Sediminibacterium</taxon>
    </lineage>
</organism>
<accession>A0ABW9ZY11</accession>
<keyword evidence="3" id="KW-1185">Reference proteome</keyword>
<keyword evidence="1" id="KW-0732">Signal</keyword>
<proteinExistence type="predicted"/>